<keyword evidence="5" id="KW-0496">Mitochondrion</keyword>
<keyword evidence="7" id="KW-0687">Ribonucleoprotein</keyword>
<evidence type="ECO:0000256" key="9">
    <source>
        <dbReference type="SAM" id="SignalP"/>
    </source>
</evidence>
<evidence type="ECO:0000256" key="7">
    <source>
        <dbReference type="ARBA" id="ARBA00023274"/>
    </source>
</evidence>
<feature type="chain" id="PRO_5042991007" description="Large ribosomal subunit protein mL67" evidence="9">
    <location>
        <begin position="18"/>
        <end position="273"/>
    </location>
</feature>
<evidence type="ECO:0000256" key="5">
    <source>
        <dbReference type="ARBA" id="ARBA00023128"/>
    </source>
</evidence>
<comment type="similarity">
    <text evidence="2">Belongs to the mitochondrion-specific ribosomal protein mL67 family.</text>
</comment>
<dbReference type="Pfam" id="PF12829">
    <property type="entry name" value="Mhr1"/>
    <property type="match status" value="1"/>
</dbReference>
<accession>A0AAN6ULW8</accession>
<dbReference type="GO" id="GO:0003735">
    <property type="term" value="F:structural constituent of ribosome"/>
    <property type="evidence" value="ECO:0007669"/>
    <property type="project" value="TreeGrafter"/>
</dbReference>
<dbReference type="GO" id="GO:0005739">
    <property type="term" value="C:mitochondrion"/>
    <property type="evidence" value="ECO:0007669"/>
    <property type="project" value="UniProtKB-SubCell"/>
</dbReference>
<keyword evidence="11" id="KW-1185">Reference proteome</keyword>
<name>A0AAN6ULW8_9PEZI</name>
<evidence type="ECO:0000256" key="4">
    <source>
        <dbReference type="ARBA" id="ARBA00023015"/>
    </source>
</evidence>
<keyword evidence="6" id="KW-0804">Transcription</keyword>
<dbReference type="GO" id="GO:0003697">
    <property type="term" value="F:single-stranded DNA binding"/>
    <property type="evidence" value="ECO:0007669"/>
    <property type="project" value="InterPro"/>
</dbReference>
<keyword evidence="4" id="KW-0805">Transcription regulation</keyword>
<keyword evidence="3" id="KW-0689">Ribosomal protein</keyword>
<dbReference type="AlphaFoldDB" id="A0AAN6ULW8"/>
<evidence type="ECO:0000313" key="10">
    <source>
        <dbReference type="EMBL" id="KAK4135453.1"/>
    </source>
</evidence>
<dbReference type="InterPro" id="IPR024629">
    <property type="entry name" value="Ribosomal_mL67"/>
</dbReference>
<dbReference type="PANTHER" id="PTHR28184:SF1">
    <property type="entry name" value="LARGE RIBOSOMAL SUBUNIT PROTEIN ML67"/>
    <property type="match status" value="1"/>
</dbReference>
<evidence type="ECO:0000256" key="8">
    <source>
        <dbReference type="ARBA" id="ARBA00035185"/>
    </source>
</evidence>
<organism evidence="10 11">
    <name type="scientific">Trichocladium antarcticum</name>
    <dbReference type="NCBI Taxonomy" id="1450529"/>
    <lineage>
        <taxon>Eukaryota</taxon>
        <taxon>Fungi</taxon>
        <taxon>Dikarya</taxon>
        <taxon>Ascomycota</taxon>
        <taxon>Pezizomycotina</taxon>
        <taxon>Sordariomycetes</taxon>
        <taxon>Sordariomycetidae</taxon>
        <taxon>Sordariales</taxon>
        <taxon>Chaetomiaceae</taxon>
        <taxon>Trichocladium</taxon>
    </lineage>
</organism>
<keyword evidence="9" id="KW-0732">Signal</keyword>
<dbReference type="GO" id="GO:1990904">
    <property type="term" value="C:ribonucleoprotein complex"/>
    <property type="evidence" value="ECO:0007669"/>
    <property type="project" value="UniProtKB-KW"/>
</dbReference>
<dbReference type="GO" id="GO:0005840">
    <property type="term" value="C:ribosome"/>
    <property type="evidence" value="ECO:0007669"/>
    <property type="project" value="UniProtKB-KW"/>
</dbReference>
<evidence type="ECO:0000256" key="2">
    <source>
        <dbReference type="ARBA" id="ARBA00010741"/>
    </source>
</evidence>
<evidence type="ECO:0000256" key="6">
    <source>
        <dbReference type="ARBA" id="ARBA00023163"/>
    </source>
</evidence>
<proteinExistence type="inferred from homology"/>
<dbReference type="EMBL" id="MU853406">
    <property type="protein sequence ID" value="KAK4135453.1"/>
    <property type="molecule type" value="Genomic_DNA"/>
</dbReference>
<feature type="signal peptide" evidence="9">
    <location>
        <begin position="1"/>
        <end position="17"/>
    </location>
</feature>
<evidence type="ECO:0000256" key="3">
    <source>
        <dbReference type="ARBA" id="ARBA00022980"/>
    </source>
</evidence>
<evidence type="ECO:0000313" key="11">
    <source>
        <dbReference type="Proteomes" id="UP001304895"/>
    </source>
</evidence>
<protein>
    <recommendedName>
        <fullName evidence="8">Large ribosomal subunit protein mL67</fullName>
    </recommendedName>
</protein>
<sequence>MLGQFVLLGNAAAATTATTTTTTAAAALALGGVRHKHYRPAPKEVRKFPKKLRSTPPDGHGERFWVFNHIDSDLVVYSMESEMRRNRAYAQFAYTGKKLVPAKLRKDYWRQMAMVELGAGRGDVGRSVYQKLRELMKRHQLEWEDEALLNMSRRERGKALNDQRGNVVADIAAVLAGRGKGNKMLVADAPAAGGEAVTKVDKNKDGATEELYEATVYWANEQDKYYAASWSDNVTHVIGLPEKPKKVKEVVVETEAAATEAVEEAPKADVAAQ</sequence>
<comment type="caution">
    <text evidence="10">The sequence shown here is derived from an EMBL/GenBank/DDBJ whole genome shotgun (WGS) entry which is preliminary data.</text>
</comment>
<gene>
    <name evidence="10" type="ORF">BT67DRAFT_377230</name>
</gene>
<evidence type="ECO:0000256" key="1">
    <source>
        <dbReference type="ARBA" id="ARBA00004173"/>
    </source>
</evidence>
<comment type="subcellular location">
    <subcellularLocation>
        <location evidence="1">Mitochondrion</location>
    </subcellularLocation>
</comment>
<dbReference type="PANTHER" id="PTHR28184">
    <property type="entry name" value="MITOCHONDRIAL HOMOLOGOUS RECOMBINATION PROTEIN 1"/>
    <property type="match status" value="1"/>
</dbReference>
<reference evidence="10" key="2">
    <citation type="submission" date="2023-05" db="EMBL/GenBank/DDBJ databases">
        <authorList>
            <consortium name="Lawrence Berkeley National Laboratory"/>
            <person name="Steindorff A."/>
            <person name="Hensen N."/>
            <person name="Bonometti L."/>
            <person name="Westerberg I."/>
            <person name="Brannstrom I.O."/>
            <person name="Guillou S."/>
            <person name="Cros-Aarteil S."/>
            <person name="Calhoun S."/>
            <person name="Haridas S."/>
            <person name="Kuo A."/>
            <person name="Mondo S."/>
            <person name="Pangilinan J."/>
            <person name="Riley R."/>
            <person name="Labutti K."/>
            <person name="Andreopoulos B."/>
            <person name="Lipzen A."/>
            <person name="Chen C."/>
            <person name="Yanf M."/>
            <person name="Daum C."/>
            <person name="Ng V."/>
            <person name="Clum A."/>
            <person name="Ohm R."/>
            <person name="Martin F."/>
            <person name="Silar P."/>
            <person name="Natvig D."/>
            <person name="Lalanne C."/>
            <person name="Gautier V."/>
            <person name="Ament-Velasquez S.L."/>
            <person name="Kruys A."/>
            <person name="Hutchinson M.I."/>
            <person name="Powell A.J."/>
            <person name="Barry K."/>
            <person name="Miller A.N."/>
            <person name="Grigoriev I.V."/>
            <person name="Debuchy R."/>
            <person name="Gladieux P."/>
            <person name="Thoren M.H."/>
            <person name="Johannesson H."/>
        </authorList>
    </citation>
    <scope>NUCLEOTIDE SEQUENCE</scope>
    <source>
        <strain evidence="10">CBS 123565</strain>
    </source>
</reference>
<dbReference type="GO" id="GO:0000150">
    <property type="term" value="F:DNA strand exchange activity"/>
    <property type="evidence" value="ECO:0007669"/>
    <property type="project" value="InterPro"/>
</dbReference>
<reference evidence="10" key="1">
    <citation type="journal article" date="2023" name="Mol. Phylogenet. Evol.">
        <title>Genome-scale phylogeny and comparative genomics of the fungal order Sordariales.</title>
        <authorList>
            <person name="Hensen N."/>
            <person name="Bonometti L."/>
            <person name="Westerberg I."/>
            <person name="Brannstrom I.O."/>
            <person name="Guillou S."/>
            <person name="Cros-Aarteil S."/>
            <person name="Calhoun S."/>
            <person name="Haridas S."/>
            <person name="Kuo A."/>
            <person name="Mondo S."/>
            <person name="Pangilinan J."/>
            <person name="Riley R."/>
            <person name="LaButti K."/>
            <person name="Andreopoulos B."/>
            <person name="Lipzen A."/>
            <person name="Chen C."/>
            <person name="Yan M."/>
            <person name="Daum C."/>
            <person name="Ng V."/>
            <person name="Clum A."/>
            <person name="Steindorff A."/>
            <person name="Ohm R.A."/>
            <person name="Martin F."/>
            <person name="Silar P."/>
            <person name="Natvig D.O."/>
            <person name="Lalanne C."/>
            <person name="Gautier V."/>
            <person name="Ament-Velasquez S.L."/>
            <person name="Kruys A."/>
            <person name="Hutchinson M.I."/>
            <person name="Powell A.J."/>
            <person name="Barry K."/>
            <person name="Miller A.N."/>
            <person name="Grigoriev I.V."/>
            <person name="Debuchy R."/>
            <person name="Gladieux P."/>
            <person name="Hiltunen Thoren M."/>
            <person name="Johannesson H."/>
        </authorList>
    </citation>
    <scope>NUCLEOTIDE SEQUENCE</scope>
    <source>
        <strain evidence="10">CBS 123565</strain>
    </source>
</reference>
<dbReference type="Proteomes" id="UP001304895">
    <property type="component" value="Unassembled WGS sequence"/>
</dbReference>